<keyword evidence="2 3" id="KW-0456">Lyase</keyword>
<dbReference type="CDD" id="cd00408">
    <property type="entry name" value="DHDPS-like"/>
    <property type="match status" value="1"/>
</dbReference>
<evidence type="ECO:0000256" key="1">
    <source>
        <dbReference type="ARBA" id="ARBA00007592"/>
    </source>
</evidence>
<dbReference type="Gene3D" id="3.20.20.70">
    <property type="entry name" value="Aldolase class I"/>
    <property type="match status" value="1"/>
</dbReference>
<keyword evidence="6" id="KW-1185">Reference proteome</keyword>
<gene>
    <name evidence="5" type="ORF">SAMN02745775_11564</name>
</gene>
<evidence type="ECO:0000256" key="4">
    <source>
        <dbReference type="PIRSR" id="PIRSR001365-2"/>
    </source>
</evidence>
<evidence type="ECO:0000313" key="5">
    <source>
        <dbReference type="EMBL" id="SFL03349.1"/>
    </source>
</evidence>
<dbReference type="SMART" id="SM01130">
    <property type="entry name" value="DHDPS"/>
    <property type="match status" value="1"/>
</dbReference>
<dbReference type="EMBL" id="FOSQ01000015">
    <property type="protein sequence ID" value="SFL03349.1"/>
    <property type="molecule type" value="Genomic_DNA"/>
</dbReference>
<proteinExistence type="inferred from homology"/>
<dbReference type="InterPro" id="IPR013785">
    <property type="entry name" value="Aldolase_TIM"/>
</dbReference>
<evidence type="ECO:0000256" key="3">
    <source>
        <dbReference type="PIRNR" id="PIRNR001365"/>
    </source>
</evidence>
<dbReference type="PANTHER" id="PTHR12128:SF66">
    <property type="entry name" value="4-HYDROXY-2-OXOGLUTARATE ALDOLASE, MITOCHONDRIAL"/>
    <property type="match status" value="1"/>
</dbReference>
<dbReference type="PANTHER" id="PTHR12128">
    <property type="entry name" value="DIHYDRODIPICOLINATE SYNTHASE"/>
    <property type="match status" value="1"/>
</dbReference>
<dbReference type="Proteomes" id="UP000199473">
    <property type="component" value="Unassembled WGS sequence"/>
</dbReference>
<evidence type="ECO:0000313" key="6">
    <source>
        <dbReference type="Proteomes" id="UP000199473"/>
    </source>
</evidence>
<sequence length="304" mass="31529">MTSLSGVFPVLPTPFTPDNQVDEAAFRRLIDFAVDSGVDGIVFPGMASEVETLSAAERGRMVAVLGVHLAGRLPFIVGASHADPVESAARAREGMAAGAVAAMIMAPPHAGQDVAKQAHFYAAVAEAAPGIAIMLQNAPAPNGAALSPEAVAAVAAAVPAIRYVKEETLPCGQHVTRILAAAGGTLDGVMGGAGARFVLDELARGANGTMPALELADAHAALWRAWKAGDRATARAIYRDTLPLLAFQMTFRVRATKEVLKRRGLLDHTGARAAGPRFDAGDLAEIGELIETARPTMTMHPPHA</sequence>
<dbReference type="GO" id="GO:0008840">
    <property type="term" value="F:4-hydroxy-tetrahydrodipicolinate synthase activity"/>
    <property type="evidence" value="ECO:0007669"/>
    <property type="project" value="TreeGrafter"/>
</dbReference>
<organism evidence="5 6">
    <name type="scientific">Falsiroseomonas stagni DSM 19981</name>
    <dbReference type="NCBI Taxonomy" id="1123062"/>
    <lineage>
        <taxon>Bacteria</taxon>
        <taxon>Pseudomonadati</taxon>
        <taxon>Pseudomonadota</taxon>
        <taxon>Alphaproteobacteria</taxon>
        <taxon>Acetobacterales</taxon>
        <taxon>Roseomonadaceae</taxon>
        <taxon>Falsiroseomonas</taxon>
    </lineage>
</organism>
<protein>
    <submittedName>
        <fullName evidence="5">4-hydroxy-tetrahydrodipicolinate synthase</fullName>
    </submittedName>
</protein>
<dbReference type="PIRSF" id="PIRSF001365">
    <property type="entry name" value="DHDPS"/>
    <property type="match status" value="1"/>
</dbReference>
<dbReference type="AlphaFoldDB" id="A0A1I4EDS1"/>
<dbReference type="RefSeq" id="WP_092962792.1">
    <property type="nucleotide sequence ID" value="NZ_FOSQ01000015.1"/>
</dbReference>
<dbReference type="GO" id="GO:0005829">
    <property type="term" value="C:cytosol"/>
    <property type="evidence" value="ECO:0007669"/>
    <property type="project" value="TreeGrafter"/>
</dbReference>
<comment type="similarity">
    <text evidence="1 3">Belongs to the DapA family.</text>
</comment>
<dbReference type="OrthoDB" id="9796205at2"/>
<reference evidence="5 6" key="1">
    <citation type="submission" date="2016-10" db="EMBL/GenBank/DDBJ databases">
        <authorList>
            <person name="de Groot N.N."/>
        </authorList>
    </citation>
    <scope>NUCLEOTIDE SEQUENCE [LARGE SCALE GENOMIC DNA]</scope>
    <source>
        <strain evidence="5 6">DSM 19981</strain>
    </source>
</reference>
<dbReference type="STRING" id="1123062.SAMN02745775_11564"/>
<evidence type="ECO:0000256" key="2">
    <source>
        <dbReference type="ARBA" id="ARBA00023239"/>
    </source>
</evidence>
<feature type="binding site" evidence="4">
    <location>
        <position position="210"/>
    </location>
    <ligand>
        <name>pyruvate</name>
        <dbReference type="ChEBI" id="CHEBI:15361"/>
    </ligand>
</feature>
<dbReference type="InterPro" id="IPR002220">
    <property type="entry name" value="DapA-like"/>
</dbReference>
<dbReference type="SUPFAM" id="SSF51569">
    <property type="entry name" value="Aldolase"/>
    <property type="match status" value="1"/>
</dbReference>
<accession>A0A1I4EDS1</accession>
<dbReference type="Pfam" id="PF00701">
    <property type="entry name" value="DHDPS"/>
    <property type="match status" value="1"/>
</dbReference>
<name>A0A1I4EDS1_9PROT</name>